<dbReference type="Proteomes" id="UP000234878">
    <property type="component" value="Unassembled WGS sequence"/>
</dbReference>
<reference evidence="1 2" key="1">
    <citation type="submission" date="2017-12" db="EMBL/GenBank/DDBJ databases">
        <title>Detection of the carbapenemase gene blaVIM-5 in members of the Pseudomonas putida group isolated from polluted Nigerian wetlands.</title>
        <authorList>
            <person name="Adelowo O."/>
            <person name="Vollmers J."/>
            <person name="Maeusezahl I."/>
            <person name="Kaster A.-K."/>
            <person name="Mueller J.A."/>
        </authorList>
    </citation>
    <scope>NUCLEOTIDE SEQUENCE [LARGE SCALE GENOMIC DNA]</scope>
    <source>
        <strain evidence="1 2">MR144</strain>
    </source>
</reference>
<evidence type="ECO:0000313" key="1">
    <source>
        <dbReference type="EMBL" id="PLV17542.1"/>
    </source>
</evidence>
<evidence type="ECO:0000313" key="2">
    <source>
        <dbReference type="Proteomes" id="UP000234878"/>
    </source>
</evidence>
<organism evidence="1 2">
    <name type="scientific">Pseudomonas guariconensis</name>
    <dbReference type="NCBI Taxonomy" id="1288410"/>
    <lineage>
        <taxon>Bacteria</taxon>
        <taxon>Pseudomonadati</taxon>
        <taxon>Pseudomonadota</taxon>
        <taxon>Gammaproteobacteria</taxon>
        <taxon>Pseudomonadales</taxon>
        <taxon>Pseudomonadaceae</taxon>
        <taxon>Pseudomonas</taxon>
    </lineage>
</organism>
<protein>
    <submittedName>
        <fullName evidence="1">Uncharacterized protein</fullName>
    </submittedName>
</protein>
<dbReference type="AlphaFoldDB" id="A0AAX0VS84"/>
<dbReference type="EMBL" id="PJCQ01000019">
    <property type="protein sequence ID" value="PLV17542.1"/>
    <property type="molecule type" value="Genomic_DNA"/>
</dbReference>
<accession>A0AAX0VS84</accession>
<comment type="caution">
    <text evidence="1">The sequence shown here is derived from an EMBL/GenBank/DDBJ whole genome shotgun (WGS) entry which is preliminary data.</text>
</comment>
<sequence>MHESDMDPYRTSALALQKTLLNLRQQRDLLKSQGRDQEADKLARTIAGIEATLREIPDTPTLQ</sequence>
<proteinExistence type="predicted"/>
<name>A0AAX0VS84_9PSED</name>
<gene>
    <name evidence="1" type="ORF">CXG49_18845</name>
</gene>